<evidence type="ECO:0000256" key="1">
    <source>
        <dbReference type="SAM" id="MobiDB-lite"/>
    </source>
</evidence>
<feature type="region of interest" description="Disordered" evidence="1">
    <location>
        <begin position="141"/>
        <end position="161"/>
    </location>
</feature>
<protein>
    <submittedName>
        <fullName evidence="2">Uncharacterized protein</fullName>
    </submittedName>
</protein>
<accession>A0AAF1BF84</accession>
<feature type="compositionally biased region" description="Basic and acidic residues" evidence="1">
    <location>
        <begin position="295"/>
        <end position="305"/>
    </location>
</feature>
<dbReference type="EMBL" id="CP086714">
    <property type="protein sequence ID" value="WOO77711.1"/>
    <property type="molecule type" value="Genomic_DNA"/>
</dbReference>
<dbReference type="AlphaFoldDB" id="A0AAF1BF84"/>
<organism evidence="2 3">
    <name type="scientific">Vanrija pseudolonga</name>
    <dbReference type="NCBI Taxonomy" id="143232"/>
    <lineage>
        <taxon>Eukaryota</taxon>
        <taxon>Fungi</taxon>
        <taxon>Dikarya</taxon>
        <taxon>Basidiomycota</taxon>
        <taxon>Agaricomycotina</taxon>
        <taxon>Tremellomycetes</taxon>
        <taxon>Trichosporonales</taxon>
        <taxon>Trichosporonaceae</taxon>
        <taxon>Vanrija</taxon>
    </lineage>
</organism>
<name>A0AAF1BF84_9TREE</name>
<reference evidence="2" key="1">
    <citation type="submission" date="2023-10" db="EMBL/GenBank/DDBJ databases">
        <authorList>
            <person name="Noh H."/>
        </authorList>
    </citation>
    <scope>NUCLEOTIDE SEQUENCE</scope>
    <source>
        <strain evidence="2">DUCC4014</strain>
    </source>
</reference>
<proteinExistence type="predicted"/>
<feature type="compositionally biased region" description="Basic and acidic residues" evidence="1">
    <location>
        <begin position="270"/>
        <end position="287"/>
    </location>
</feature>
<dbReference type="Proteomes" id="UP000827549">
    <property type="component" value="Chromosome 1"/>
</dbReference>
<evidence type="ECO:0000313" key="2">
    <source>
        <dbReference type="EMBL" id="WOO77711.1"/>
    </source>
</evidence>
<feature type="compositionally biased region" description="Pro residues" evidence="1">
    <location>
        <begin position="327"/>
        <end position="336"/>
    </location>
</feature>
<dbReference type="GeneID" id="87804532"/>
<feature type="compositionally biased region" description="Basic residues" evidence="1">
    <location>
        <begin position="145"/>
        <end position="159"/>
    </location>
</feature>
<gene>
    <name evidence="2" type="ORF">LOC62_01G001275</name>
</gene>
<evidence type="ECO:0000313" key="3">
    <source>
        <dbReference type="Proteomes" id="UP000827549"/>
    </source>
</evidence>
<sequence>MDQSLSFESGQRPHFWPLLRAQPPPASLARRYKPVVSGHRSAVRAAQNPVLRGQATGSGNDQLAGVQKLLDSPAAVAAFLPPFLHRHQIAERNFNRLSERQYAEDRYDTLNLTSLDLIDAWNYVRLSFGVAVGIPPEDDDNGHGEHKHHGLFSKHKQHKTTPGAITLDGRETEPMTNLVQLSGFADSGNARHRAALASLEPLMRDYPTNKILFETFDIWECVLRDGQVLAYVFKVHGGAAPPTLPHEWTVAPRSPAPSFISQTSSHARAKGREHPHAALAEERDHDAGSLPAFPQHRDPQYRDPTARVAFPTPHPAGGHPCPSGEHPLPPLPPGAT</sequence>
<dbReference type="RefSeq" id="XP_062623743.1">
    <property type="nucleotide sequence ID" value="XM_062767759.1"/>
</dbReference>
<keyword evidence="3" id="KW-1185">Reference proteome</keyword>
<feature type="region of interest" description="Disordered" evidence="1">
    <location>
        <begin position="256"/>
        <end position="336"/>
    </location>
</feature>